<name>A0A1D9P0G1_9FIRM</name>
<dbReference type="GO" id="GO:0005886">
    <property type="term" value="C:plasma membrane"/>
    <property type="evidence" value="ECO:0007669"/>
    <property type="project" value="UniProtKB-SubCell"/>
</dbReference>
<feature type="domain" description="T-SNARE coiled-coil homology" evidence="7">
    <location>
        <begin position="387"/>
        <end position="418"/>
    </location>
</feature>
<evidence type="ECO:0000313" key="8">
    <source>
        <dbReference type="EMBL" id="AOZ96002.1"/>
    </source>
</evidence>
<evidence type="ECO:0000256" key="4">
    <source>
        <dbReference type="PROSITE-ProRule" id="PRU00284"/>
    </source>
</evidence>
<evidence type="ECO:0000259" key="7">
    <source>
        <dbReference type="PROSITE" id="PS50192"/>
    </source>
</evidence>
<dbReference type="Pfam" id="PF00015">
    <property type="entry name" value="MCPsignal"/>
    <property type="match status" value="1"/>
</dbReference>
<dbReference type="Gene3D" id="1.10.287.950">
    <property type="entry name" value="Methyl-accepting chemotaxis protein"/>
    <property type="match status" value="1"/>
</dbReference>
<keyword evidence="2" id="KW-1003">Cell membrane</keyword>
<evidence type="ECO:0000256" key="2">
    <source>
        <dbReference type="ARBA" id="ARBA00022519"/>
    </source>
</evidence>
<organism evidence="8 9">
    <name type="scientific">Butyrivibrio hungatei</name>
    <dbReference type="NCBI Taxonomy" id="185008"/>
    <lineage>
        <taxon>Bacteria</taxon>
        <taxon>Bacillati</taxon>
        <taxon>Bacillota</taxon>
        <taxon>Clostridia</taxon>
        <taxon>Lachnospirales</taxon>
        <taxon>Lachnospiraceae</taxon>
        <taxon>Butyrivibrio</taxon>
    </lineage>
</organism>
<evidence type="ECO:0000256" key="1">
    <source>
        <dbReference type="ARBA" id="ARBA00004429"/>
    </source>
</evidence>
<feature type="transmembrane region" description="Helical" evidence="5">
    <location>
        <begin position="114"/>
        <end position="133"/>
    </location>
</feature>
<evidence type="ECO:0000256" key="3">
    <source>
        <dbReference type="ARBA" id="ARBA00023224"/>
    </source>
</evidence>
<keyword evidence="3 4" id="KW-0807">Transducer</keyword>
<dbReference type="AlphaFoldDB" id="A0A1D9P0G1"/>
<feature type="transmembrane region" description="Helical" evidence="5">
    <location>
        <begin position="12"/>
        <end position="30"/>
    </location>
</feature>
<keyword evidence="5" id="KW-1133">Transmembrane helix</keyword>
<keyword evidence="5" id="KW-0812">Transmembrane</keyword>
<evidence type="ECO:0000256" key="5">
    <source>
        <dbReference type="SAM" id="Phobius"/>
    </source>
</evidence>
<dbReference type="PROSITE" id="PS50111">
    <property type="entry name" value="CHEMOTAXIS_TRANSDUC_2"/>
    <property type="match status" value="1"/>
</dbReference>
<dbReference type="PANTHER" id="PTHR32089:SF112">
    <property type="entry name" value="LYSOZYME-LIKE PROTEIN-RELATED"/>
    <property type="match status" value="1"/>
</dbReference>
<keyword evidence="9" id="KW-1185">Reference proteome</keyword>
<keyword evidence="2" id="KW-0997">Cell inner membrane</keyword>
<dbReference type="OrthoDB" id="9807021at2"/>
<dbReference type="SUPFAM" id="SSF58104">
    <property type="entry name" value="Methyl-accepting chemotaxis protein (MCP) signaling domain"/>
    <property type="match status" value="1"/>
</dbReference>
<proteinExistence type="predicted"/>
<feature type="transmembrane region" description="Helical" evidence="5">
    <location>
        <begin position="90"/>
        <end position="107"/>
    </location>
</feature>
<protein>
    <submittedName>
        <fullName evidence="8">Methyl-accepting chemotaxis protein</fullName>
    </submittedName>
</protein>
<evidence type="ECO:0000313" key="9">
    <source>
        <dbReference type="Proteomes" id="UP000179284"/>
    </source>
</evidence>
<gene>
    <name evidence="8" type="ORF">bhn_I0968</name>
</gene>
<dbReference type="GO" id="GO:0007165">
    <property type="term" value="P:signal transduction"/>
    <property type="evidence" value="ECO:0007669"/>
    <property type="project" value="UniProtKB-KW"/>
</dbReference>
<dbReference type="InterPro" id="IPR004089">
    <property type="entry name" value="MCPsignal_dom"/>
</dbReference>
<dbReference type="EMBL" id="CP017831">
    <property type="protein sequence ID" value="AOZ96002.1"/>
    <property type="molecule type" value="Genomic_DNA"/>
</dbReference>
<feature type="transmembrane region" description="Helical" evidence="5">
    <location>
        <begin position="67"/>
        <end position="84"/>
    </location>
</feature>
<dbReference type="RefSeq" id="WP_071175723.1">
    <property type="nucleotide sequence ID" value="NZ_CP017831.1"/>
</dbReference>
<dbReference type="KEGG" id="bhu:bhn_I0968"/>
<dbReference type="Proteomes" id="UP000179284">
    <property type="component" value="Chromosome I"/>
</dbReference>
<comment type="subcellular location">
    <subcellularLocation>
        <location evidence="1">Cell inner membrane</location>
        <topology evidence="1">Multi-pass membrane protein</topology>
    </subcellularLocation>
</comment>
<evidence type="ECO:0000259" key="6">
    <source>
        <dbReference type="PROSITE" id="PS50111"/>
    </source>
</evidence>
<reference evidence="9" key="1">
    <citation type="submission" date="2016-10" db="EMBL/GenBank/DDBJ databases">
        <title>The complete genome sequence of the rumen bacterium Butyrivibrio hungatei MB2003.</title>
        <authorList>
            <person name="Palevich N."/>
            <person name="Kelly W.J."/>
            <person name="Leahy S.C."/>
            <person name="Altermann E."/>
            <person name="Rakonjac J."/>
            <person name="Attwood G.T."/>
        </authorList>
    </citation>
    <scope>NUCLEOTIDE SEQUENCE [LARGE SCALE GENOMIC DNA]</scope>
    <source>
        <strain evidence="9">MB2003</strain>
    </source>
</reference>
<sequence length="488" mass="53077">MSPEQYRRANNNSFNVCIVILISGILITISKFMQNGATISNLGILVGVLAGNAMIMTGKFRHAEEKLGSILIMGGSTVFYFFLLIFEDNIIFFAFGLPILICSIIYLNVRLCKAGIGAIIISFIITCIKYYVVNGSLDLMHGLAFLTLGLAFIACLATVTLLTKFNDENNDRITKDAEKSLETGNNMANIANKITELFNNSQENMHDLQQIIEAQHRGMQEIATSMETTAQSAVTQAERVQQIQEETATTEQHRKDMTQASENTQNAVREGVAVIDNLKEKSAAVADQSQVTVDATQAVINKVSDVQKIVGTIMSISKQTNLLALNASIEAARAGEAGKGFAVVANDVRELAAQTNTASTEITNIINELNEDVQKAMASIDETVASVSEQNEMIASVGENFDSINENVSDMLSRFTEIGEGMKSIAASTTEINDSISNLSATSQEVASLSNEGVRESDEAVAKFDEFKDILLQIFQQANKLTDMQQDN</sequence>
<feature type="domain" description="Methyl-accepting transducer" evidence="6">
    <location>
        <begin position="190"/>
        <end position="440"/>
    </location>
</feature>
<keyword evidence="5" id="KW-0472">Membrane</keyword>
<feature type="transmembrane region" description="Helical" evidence="5">
    <location>
        <begin position="36"/>
        <end position="55"/>
    </location>
</feature>
<dbReference type="SMART" id="SM00283">
    <property type="entry name" value="MA"/>
    <property type="match status" value="1"/>
</dbReference>
<accession>A0A1D9P0G1</accession>
<dbReference type="PANTHER" id="PTHR32089">
    <property type="entry name" value="METHYL-ACCEPTING CHEMOTAXIS PROTEIN MCPB"/>
    <property type="match status" value="1"/>
</dbReference>
<feature type="transmembrane region" description="Helical" evidence="5">
    <location>
        <begin position="139"/>
        <end position="162"/>
    </location>
</feature>
<dbReference type="InterPro" id="IPR000727">
    <property type="entry name" value="T_SNARE_dom"/>
</dbReference>
<dbReference type="PROSITE" id="PS50192">
    <property type="entry name" value="T_SNARE"/>
    <property type="match status" value="1"/>
</dbReference>